<dbReference type="PANTHER" id="PTHR47245">
    <property type="entry name" value="PEPTIDYLPROLYL ISOMERASE"/>
    <property type="match status" value="1"/>
</dbReference>
<comment type="caution">
    <text evidence="8">The sequence shown here is derived from an EMBL/GenBank/DDBJ whole genome shotgun (WGS) entry which is preliminary data.</text>
</comment>
<dbReference type="AlphaFoldDB" id="A0A328Z6L4"/>
<evidence type="ECO:0000256" key="1">
    <source>
        <dbReference type="ARBA" id="ARBA00000971"/>
    </source>
</evidence>
<keyword evidence="4 6" id="KW-0697">Rotamase</keyword>
<dbReference type="EMBL" id="QLTA01000020">
    <property type="protein sequence ID" value="RAR81384.1"/>
    <property type="molecule type" value="Genomic_DNA"/>
</dbReference>
<dbReference type="SUPFAM" id="SSF109998">
    <property type="entry name" value="Triger factor/SurA peptide-binding domain-like"/>
    <property type="match status" value="1"/>
</dbReference>
<dbReference type="PANTHER" id="PTHR47245:SF2">
    <property type="entry name" value="PEPTIDYL-PROLYL CIS-TRANS ISOMERASE HP_0175-RELATED"/>
    <property type="match status" value="1"/>
</dbReference>
<evidence type="ECO:0000256" key="4">
    <source>
        <dbReference type="ARBA" id="ARBA00023110"/>
    </source>
</evidence>
<evidence type="ECO:0000256" key="6">
    <source>
        <dbReference type="PROSITE-ProRule" id="PRU00278"/>
    </source>
</evidence>
<dbReference type="PROSITE" id="PS01096">
    <property type="entry name" value="PPIC_PPIASE_1"/>
    <property type="match status" value="1"/>
</dbReference>
<evidence type="ECO:0000256" key="2">
    <source>
        <dbReference type="ARBA" id="ARBA00007656"/>
    </source>
</evidence>
<dbReference type="SUPFAM" id="SSF54534">
    <property type="entry name" value="FKBP-like"/>
    <property type="match status" value="1"/>
</dbReference>
<protein>
    <recommendedName>
        <fullName evidence="3">peptidylprolyl isomerase</fullName>
        <ecNumber evidence="3">5.2.1.8</ecNumber>
    </recommendedName>
</protein>
<reference evidence="8 9" key="1">
    <citation type="submission" date="2018-06" db="EMBL/GenBank/DDBJ databases">
        <title>Genomic Encyclopedia of Archaeal and Bacterial Type Strains, Phase II (KMG-II): from individual species to whole genera.</title>
        <authorList>
            <person name="Goeker M."/>
        </authorList>
    </citation>
    <scope>NUCLEOTIDE SEQUENCE [LARGE SCALE GENOMIC DNA]</scope>
    <source>
        <strain evidence="8 9">CFPB 3232</strain>
    </source>
</reference>
<dbReference type="EC" id="5.2.1.8" evidence="3"/>
<comment type="similarity">
    <text evidence="2">Belongs to the PpiC/parvulin rotamase family.</text>
</comment>
<evidence type="ECO:0000259" key="7">
    <source>
        <dbReference type="PROSITE" id="PS50198"/>
    </source>
</evidence>
<sequence length="292" mass="31434">MAASLGGLTSTVWAADPVLIQNDSVSISTADMQADSLRMPPEMRGTVLSKPQTVRQIATNLYTRRALAQEAQTQSLDKDPAVAAALRIARDQVLADALMQRMDQANTLSDAKAEPLARTLYKAKPERFQAPEQVRVRHILIAGTTPEAQAQAEKLLADLKGGADFATLAKERSADKGSAERGGDLGFLAKGRTVPEFDQAAFALQKPGELSGVVKTQFGYHVVKLEARRPAGLKPFEEVRDELLAEVRKTTQDEARMAEVNKLQKNLKVNQEAIDAYAASHAAPAAAAKPAP</sequence>
<dbReference type="PROSITE" id="PS50198">
    <property type="entry name" value="PPIC_PPIASE_2"/>
    <property type="match status" value="1"/>
</dbReference>
<feature type="domain" description="PpiC" evidence="7">
    <location>
        <begin position="131"/>
        <end position="227"/>
    </location>
</feature>
<gene>
    <name evidence="8" type="ORF">AX018_102033</name>
</gene>
<comment type="catalytic activity">
    <reaction evidence="1">
        <text>[protein]-peptidylproline (omega=180) = [protein]-peptidylproline (omega=0)</text>
        <dbReference type="Rhea" id="RHEA:16237"/>
        <dbReference type="Rhea" id="RHEA-COMP:10747"/>
        <dbReference type="Rhea" id="RHEA-COMP:10748"/>
        <dbReference type="ChEBI" id="CHEBI:83833"/>
        <dbReference type="ChEBI" id="CHEBI:83834"/>
        <dbReference type="EC" id="5.2.1.8"/>
    </reaction>
</comment>
<dbReference type="InterPro" id="IPR023058">
    <property type="entry name" value="PPIase_PpiC_CS"/>
</dbReference>
<accession>A0A328Z6L4</accession>
<keyword evidence="5 6" id="KW-0413">Isomerase</keyword>
<dbReference type="Gene3D" id="3.10.50.40">
    <property type="match status" value="1"/>
</dbReference>
<dbReference type="Pfam" id="PF13616">
    <property type="entry name" value="Rotamase_3"/>
    <property type="match status" value="1"/>
</dbReference>
<dbReference type="InterPro" id="IPR046357">
    <property type="entry name" value="PPIase_dom_sf"/>
</dbReference>
<proteinExistence type="inferred from homology"/>
<dbReference type="GO" id="GO:0003755">
    <property type="term" value="F:peptidyl-prolyl cis-trans isomerase activity"/>
    <property type="evidence" value="ECO:0007669"/>
    <property type="project" value="UniProtKB-KW"/>
</dbReference>
<dbReference type="InterPro" id="IPR027304">
    <property type="entry name" value="Trigger_fact/SurA_dom_sf"/>
</dbReference>
<name>A0A328Z6L4_9BURK</name>
<keyword evidence="9" id="KW-1185">Reference proteome</keyword>
<evidence type="ECO:0000256" key="5">
    <source>
        <dbReference type="ARBA" id="ARBA00023235"/>
    </source>
</evidence>
<dbReference type="Proteomes" id="UP000248856">
    <property type="component" value="Unassembled WGS sequence"/>
</dbReference>
<dbReference type="InterPro" id="IPR000297">
    <property type="entry name" value="PPIase_PpiC"/>
</dbReference>
<dbReference type="InterPro" id="IPR050245">
    <property type="entry name" value="PrsA_foldase"/>
</dbReference>
<evidence type="ECO:0000256" key="3">
    <source>
        <dbReference type="ARBA" id="ARBA00013194"/>
    </source>
</evidence>
<organism evidence="8 9">
    <name type="scientific">Paracidovorax anthurii</name>
    <dbReference type="NCBI Taxonomy" id="78229"/>
    <lineage>
        <taxon>Bacteria</taxon>
        <taxon>Pseudomonadati</taxon>
        <taxon>Pseudomonadota</taxon>
        <taxon>Betaproteobacteria</taxon>
        <taxon>Burkholderiales</taxon>
        <taxon>Comamonadaceae</taxon>
        <taxon>Paracidovorax</taxon>
    </lineage>
</organism>
<evidence type="ECO:0000313" key="8">
    <source>
        <dbReference type="EMBL" id="RAR81384.1"/>
    </source>
</evidence>
<evidence type="ECO:0000313" key="9">
    <source>
        <dbReference type="Proteomes" id="UP000248856"/>
    </source>
</evidence>